<dbReference type="EMBL" id="AGNL01014494">
    <property type="protein sequence ID" value="EJK66688.1"/>
    <property type="molecule type" value="Genomic_DNA"/>
</dbReference>
<evidence type="ECO:0000313" key="1">
    <source>
        <dbReference type="EMBL" id="EJK66688.1"/>
    </source>
</evidence>
<dbReference type="InterPro" id="IPR036047">
    <property type="entry name" value="F-box-like_dom_sf"/>
</dbReference>
<sequence>MAHDAPTNHPSISSLDTDLLVDIASYLEARDILSLGETCSHFGWGSRGSSCGPTSSGNNVEVTPPKSLADELARRLCTRAEPEELAALPKYDDECWASVYNQLMIHRGDLAFDRVMGRCECEFAAGRGGMSIFSRASRVGSCVVTTKGVMRAGRHFIRVSGTKDKFRPGILRPSRAAHHSAQFHPFNPSDYTDRLLLEERTGRWGSGNVHCCMLGLSYGKCHWTDWARGYPFGCVDDWTGSGQVFPAGCEIGLLLDLVEGAISVYRDGKYVGVLKRGLTGEYCWAFYCWSSIKIYVSRGSPNVAHVC</sequence>
<dbReference type="SUPFAM" id="SSF81383">
    <property type="entry name" value="F-box domain"/>
    <property type="match status" value="1"/>
</dbReference>
<proteinExistence type="predicted"/>
<comment type="caution">
    <text evidence="1">The sequence shown here is derived from an EMBL/GenBank/DDBJ whole genome shotgun (WGS) entry which is preliminary data.</text>
</comment>
<accession>K0SKC3</accession>
<evidence type="ECO:0000313" key="2">
    <source>
        <dbReference type="Proteomes" id="UP000266841"/>
    </source>
</evidence>
<reference evidence="1 2" key="1">
    <citation type="journal article" date="2012" name="Genome Biol.">
        <title>Genome and low-iron response of an oceanic diatom adapted to chronic iron limitation.</title>
        <authorList>
            <person name="Lommer M."/>
            <person name="Specht M."/>
            <person name="Roy A.S."/>
            <person name="Kraemer L."/>
            <person name="Andreson R."/>
            <person name="Gutowska M.A."/>
            <person name="Wolf J."/>
            <person name="Bergner S.V."/>
            <person name="Schilhabel M.B."/>
            <person name="Klostermeier U.C."/>
            <person name="Beiko R.G."/>
            <person name="Rosenstiel P."/>
            <person name="Hippler M."/>
            <person name="Laroche J."/>
        </authorList>
    </citation>
    <scope>NUCLEOTIDE SEQUENCE [LARGE SCALE GENOMIC DNA]</scope>
    <source>
        <strain evidence="1 2">CCMP1005</strain>
    </source>
</reference>
<organism evidence="1 2">
    <name type="scientific">Thalassiosira oceanica</name>
    <name type="common">Marine diatom</name>
    <dbReference type="NCBI Taxonomy" id="159749"/>
    <lineage>
        <taxon>Eukaryota</taxon>
        <taxon>Sar</taxon>
        <taxon>Stramenopiles</taxon>
        <taxon>Ochrophyta</taxon>
        <taxon>Bacillariophyta</taxon>
        <taxon>Coscinodiscophyceae</taxon>
        <taxon>Thalassiosirophycidae</taxon>
        <taxon>Thalassiosirales</taxon>
        <taxon>Thalassiosiraceae</taxon>
        <taxon>Thalassiosira</taxon>
    </lineage>
</organism>
<protein>
    <recommendedName>
        <fullName evidence="3">B30.2/SPRY domain-containing protein</fullName>
    </recommendedName>
</protein>
<dbReference type="AlphaFoldDB" id="K0SKC3"/>
<evidence type="ECO:0008006" key="3">
    <source>
        <dbReference type="Google" id="ProtNLM"/>
    </source>
</evidence>
<keyword evidence="2" id="KW-1185">Reference proteome</keyword>
<dbReference type="Proteomes" id="UP000266841">
    <property type="component" value="Unassembled WGS sequence"/>
</dbReference>
<gene>
    <name evidence="1" type="ORF">THAOC_12367</name>
</gene>
<name>K0SKC3_THAOC</name>